<keyword evidence="3" id="KW-1185">Reference proteome</keyword>
<dbReference type="Proteomes" id="UP001619911">
    <property type="component" value="Unassembled WGS sequence"/>
</dbReference>
<gene>
    <name evidence="2" type="ORF">QYG89_15180</name>
</gene>
<feature type="transmembrane region" description="Helical" evidence="1">
    <location>
        <begin position="67"/>
        <end position="88"/>
    </location>
</feature>
<name>A0ABW8IBW4_9BACI</name>
<feature type="transmembrane region" description="Helical" evidence="1">
    <location>
        <begin position="177"/>
        <end position="193"/>
    </location>
</feature>
<feature type="transmembrane region" description="Helical" evidence="1">
    <location>
        <begin position="26"/>
        <end position="47"/>
    </location>
</feature>
<keyword evidence="1" id="KW-0812">Transmembrane</keyword>
<evidence type="ECO:0000256" key="1">
    <source>
        <dbReference type="SAM" id="Phobius"/>
    </source>
</evidence>
<sequence length="194" mass="22735">MNSKQNTRKHHYFLSSYIPNSKERRTVVACLIVTICLFFIGILLISFNHPQFMIQGDEYYKDIMESLGSASMVLYFAVFAIYPIFLLLKWKRLKMIKWRHFQLKSSLQFLGVLTRKWHVSLALAATGSASLHGYLAFITDFKWDFTNVTGILASIFLFFLLFTGLKRFKRNDKKQHFKLALVFLILLIFHASFD</sequence>
<reference evidence="2 3" key="1">
    <citation type="submission" date="2023-07" db="EMBL/GenBank/DDBJ databases">
        <title>Bacillus lucianemedeirus sp. nov, a new species isolated from an immunobiological production facility.</title>
        <authorList>
            <person name="Costa L.V."/>
            <person name="Miranda R.V.S.L."/>
            <person name="Brandao M.L.L."/>
            <person name="Reis C.M.F."/>
            <person name="Frazao A.M."/>
            <person name="Cruz F.V."/>
            <person name="Baio P.V.P."/>
            <person name="Veras J.F.C."/>
            <person name="Ramos J.N."/>
            <person name="Vieira V."/>
        </authorList>
    </citation>
    <scope>NUCLEOTIDE SEQUENCE [LARGE SCALE GENOMIC DNA]</scope>
    <source>
        <strain evidence="2 3">B190/17</strain>
    </source>
</reference>
<comment type="caution">
    <text evidence="2">The sequence shown here is derived from an EMBL/GenBank/DDBJ whole genome shotgun (WGS) entry which is preliminary data.</text>
</comment>
<evidence type="ECO:0000313" key="2">
    <source>
        <dbReference type="EMBL" id="MFK2826994.1"/>
    </source>
</evidence>
<feature type="transmembrane region" description="Helical" evidence="1">
    <location>
        <begin position="119"/>
        <end position="139"/>
    </location>
</feature>
<keyword evidence="1" id="KW-1133">Transmembrane helix</keyword>
<accession>A0ABW8IBW4</accession>
<dbReference type="EMBL" id="JAUIYO010000019">
    <property type="protein sequence ID" value="MFK2826994.1"/>
    <property type="molecule type" value="Genomic_DNA"/>
</dbReference>
<organism evidence="2 3">
    <name type="scientific">Bacillus lumedeiriae</name>
    <dbReference type="NCBI Taxonomy" id="3058829"/>
    <lineage>
        <taxon>Bacteria</taxon>
        <taxon>Bacillati</taxon>
        <taxon>Bacillota</taxon>
        <taxon>Bacilli</taxon>
        <taxon>Bacillales</taxon>
        <taxon>Bacillaceae</taxon>
        <taxon>Bacillus</taxon>
    </lineage>
</organism>
<proteinExistence type="predicted"/>
<evidence type="ECO:0000313" key="3">
    <source>
        <dbReference type="Proteomes" id="UP001619911"/>
    </source>
</evidence>
<protein>
    <submittedName>
        <fullName evidence="2">Uncharacterized protein</fullName>
    </submittedName>
</protein>
<dbReference type="RefSeq" id="WP_404318868.1">
    <property type="nucleotide sequence ID" value="NZ_JAUIYO010000019.1"/>
</dbReference>
<keyword evidence="1" id="KW-0472">Membrane</keyword>
<feature type="transmembrane region" description="Helical" evidence="1">
    <location>
        <begin position="145"/>
        <end position="165"/>
    </location>
</feature>